<evidence type="ECO:0000313" key="4">
    <source>
        <dbReference type="Proteomes" id="UP001235939"/>
    </source>
</evidence>
<evidence type="ECO:0000259" key="2">
    <source>
        <dbReference type="PROSITE" id="PS50060"/>
    </source>
</evidence>
<feature type="region of interest" description="Disordered" evidence="1">
    <location>
        <begin position="784"/>
        <end position="803"/>
    </location>
</feature>
<feature type="domain" description="MAM" evidence="2">
    <location>
        <begin position="224"/>
        <end position="388"/>
    </location>
</feature>
<keyword evidence="4" id="KW-1185">Reference proteome</keyword>
<dbReference type="InterPro" id="IPR013320">
    <property type="entry name" value="ConA-like_dom_sf"/>
</dbReference>
<dbReference type="Gene3D" id="2.60.120.200">
    <property type="match status" value="4"/>
</dbReference>
<gene>
    <name evidence="3" type="ORF">LAZ67_19000180</name>
</gene>
<dbReference type="PANTHER" id="PTHR23282">
    <property type="entry name" value="APICAL ENDOSOMAL GLYCOPROTEIN PRECURSOR"/>
    <property type="match status" value="1"/>
</dbReference>
<dbReference type="CDD" id="cd06263">
    <property type="entry name" value="MAM"/>
    <property type="match status" value="4"/>
</dbReference>
<accession>A0ABY6LIF5</accession>
<dbReference type="PROSITE" id="PS50060">
    <property type="entry name" value="MAM_2"/>
    <property type="match status" value="4"/>
</dbReference>
<dbReference type="InterPro" id="IPR000998">
    <property type="entry name" value="MAM_dom"/>
</dbReference>
<protein>
    <recommendedName>
        <fullName evidence="2">MAM domain-containing protein</fullName>
    </recommendedName>
</protein>
<dbReference type="EMBL" id="CP092881">
    <property type="protein sequence ID" value="UYV80434.1"/>
    <property type="molecule type" value="Genomic_DNA"/>
</dbReference>
<dbReference type="Pfam" id="PF00629">
    <property type="entry name" value="MAM"/>
    <property type="match status" value="4"/>
</dbReference>
<evidence type="ECO:0000256" key="1">
    <source>
        <dbReference type="SAM" id="MobiDB-lite"/>
    </source>
</evidence>
<feature type="domain" description="MAM" evidence="2">
    <location>
        <begin position="29"/>
        <end position="224"/>
    </location>
</feature>
<proteinExistence type="predicted"/>
<dbReference type="SMART" id="SM00137">
    <property type="entry name" value="MAM"/>
    <property type="match status" value="4"/>
</dbReference>
<dbReference type="SUPFAM" id="SSF49899">
    <property type="entry name" value="Concanavalin A-like lectins/glucanases"/>
    <property type="match status" value="4"/>
</dbReference>
<organism evidence="3 4">
    <name type="scientific">Cordylochernes scorpioides</name>
    <dbReference type="NCBI Taxonomy" id="51811"/>
    <lineage>
        <taxon>Eukaryota</taxon>
        <taxon>Metazoa</taxon>
        <taxon>Ecdysozoa</taxon>
        <taxon>Arthropoda</taxon>
        <taxon>Chelicerata</taxon>
        <taxon>Arachnida</taxon>
        <taxon>Pseudoscorpiones</taxon>
        <taxon>Cheliferoidea</taxon>
        <taxon>Chernetidae</taxon>
        <taxon>Cordylochernes</taxon>
    </lineage>
</organism>
<reference evidence="3 4" key="1">
    <citation type="submission" date="2022-01" db="EMBL/GenBank/DDBJ databases">
        <title>A chromosomal length assembly of Cordylochernes scorpioides.</title>
        <authorList>
            <person name="Zeh D."/>
            <person name="Zeh J."/>
        </authorList>
    </citation>
    <scope>NUCLEOTIDE SEQUENCE [LARGE SCALE GENOMIC DNA]</scope>
    <source>
        <strain evidence="3">IN4F17</strain>
        <tissue evidence="3">Whole Body</tissue>
    </source>
</reference>
<dbReference type="InterPro" id="IPR051560">
    <property type="entry name" value="MAM_domain-containing"/>
</dbReference>
<feature type="domain" description="MAM" evidence="2">
    <location>
        <begin position="398"/>
        <end position="583"/>
    </location>
</feature>
<name>A0ABY6LIF5_9ARAC</name>
<dbReference type="PANTHER" id="PTHR23282:SF101">
    <property type="entry name" value="MAM DOMAIN-CONTAINING PROTEIN"/>
    <property type="match status" value="1"/>
</dbReference>
<dbReference type="Proteomes" id="UP001235939">
    <property type="component" value="Chromosome 19"/>
</dbReference>
<feature type="region of interest" description="Disordered" evidence="1">
    <location>
        <begin position="1"/>
        <end position="38"/>
    </location>
</feature>
<evidence type="ECO:0000313" key="3">
    <source>
        <dbReference type="EMBL" id="UYV80434.1"/>
    </source>
</evidence>
<sequence length="803" mass="89592">MRADRDVTAVWWPQKTREKRQDSDDYPSPNCDFEESPPNELCSWTNGGNTTRFQWQRGQGDVAIWQGGTLEDSKGDIVGYYAYFETSYEGLEAALQQVGDGDDGVTPPGDVKPPETALLISPNISGTPKLGTCLTFQYAMDGLSADRLRVLVQLPGRTDLLWETGESTQGLWRKGQLLYTATSDHMVMFEGVPKKVSDPVRAYRGYVALDDFDFGEPGAEDCQGHCTFEGGFCEWKNIEEDDFDWQMGRGSQNTLTGPAKDFSSFGRDIQAGGYIYIDSAFPRRPGDVARLVSPEFQPTGDNNPVCLKFATHMFGNGVGVLRVILREGETEKVIWEISGDAGNNWYTAQVPVYSPTTYELIMEGVVGANHLGNIAVDNVSFREGACPIYPQAASFNSGDCTFEENTCGWNNVYPVDGVDDFDWTRQYSYTVNDPAGDHTKADSEGYYMSLLSSALLPQRGLTRAWLVSPQFSGLGEGRFRCVTFFYYMHERTVDPAGPSLGGIRVYVRPAGGSEPRPMTPIWRLSNHQGRRWLQAKASVKMGGSDRTSPRDPYEVVIEGVWGQGRAGFLAIDDISFFDGDCSAQPVQAASVYGECFFERDMCGWTNLSREDSGPGVTDQRRPEMPPRRLRGRDEALTWRLATVTNRPANIQDHTFRALTGFVFFDVFNQLSVQTPVLQSPPLVGIENDQCLSFWFAPYGRGDSIALSVRLVDRSDPEEERPAVIWRVNYGRFDGGRADWQYGQITLKSESDYVVRFEGEAADGGFALDDITFFEGSCSIRPSSASMVVEEEGEERRRRKKKKR</sequence>
<feature type="domain" description="MAM" evidence="2">
    <location>
        <begin position="593"/>
        <end position="779"/>
    </location>
</feature>